<dbReference type="Pfam" id="PF00440">
    <property type="entry name" value="TetR_N"/>
    <property type="match status" value="1"/>
</dbReference>
<dbReference type="InterPro" id="IPR009057">
    <property type="entry name" value="Homeodomain-like_sf"/>
</dbReference>
<evidence type="ECO:0000313" key="5">
    <source>
        <dbReference type="Proteomes" id="UP000231926"/>
    </source>
</evidence>
<feature type="domain" description="HTH tetR-type" evidence="3">
    <location>
        <begin position="19"/>
        <end position="79"/>
    </location>
</feature>
<accession>A0A2M9YB76</accession>
<dbReference type="OrthoDB" id="9814200at2"/>
<organism evidence="4 5">
    <name type="scientific">Leptospira saintgironsiae</name>
    <dbReference type="NCBI Taxonomy" id="2023183"/>
    <lineage>
        <taxon>Bacteria</taxon>
        <taxon>Pseudomonadati</taxon>
        <taxon>Spirochaetota</taxon>
        <taxon>Spirochaetia</taxon>
        <taxon>Leptospirales</taxon>
        <taxon>Leptospiraceae</taxon>
        <taxon>Leptospira</taxon>
    </lineage>
</organism>
<evidence type="ECO:0000256" key="2">
    <source>
        <dbReference type="PROSITE-ProRule" id="PRU00335"/>
    </source>
</evidence>
<keyword evidence="1 2" id="KW-0238">DNA-binding</keyword>
<evidence type="ECO:0000313" key="4">
    <source>
        <dbReference type="EMBL" id="PJZ48818.1"/>
    </source>
</evidence>
<dbReference type="EMBL" id="NPDR01000004">
    <property type="protein sequence ID" value="PJZ48818.1"/>
    <property type="molecule type" value="Genomic_DNA"/>
</dbReference>
<keyword evidence="5" id="KW-1185">Reference proteome</keyword>
<comment type="caution">
    <text evidence="4">The sequence shown here is derived from an EMBL/GenBank/DDBJ whole genome shotgun (WGS) entry which is preliminary data.</text>
</comment>
<evidence type="ECO:0000256" key="1">
    <source>
        <dbReference type="ARBA" id="ARBA00023125"/>
    </source>
</evidence>
<dbReference type="Gene3D" id="1.10.357.10">
    <property type="entry name" value="Tetracycline Repressor, domain 2"/>
    <property type="match status" value="1"/>
</dbReference>
<dbReference type="InterPro" id="IPR050624">
    <property type="entry name" value="HTH-type_Tx_Regulator"/>
</dbReference>
<dbReference type="GO" id="GO:0003677">
    <property type="term" value="F:DNA binding"/>
    <property type="evidence" value="ECO:0007669"/>
    <property type="project" value="UniProtKB-UniRule"/>
</dbReference>
<dbReference type="AlphaFoldDB" id="A0A2M9YB76"/>
<dbReference type="Pfam" id="PF14246">
    <property type="entry name" value="TetR_C_7"/>
    <property type="match status" value="1"/>
</dbReference>
<protein>
    <recommendedName>
        <fullName evidence="3">HTH tetR-type domain-containing protein</fullName>
    </recommendedName>
</protein>
<dbReference type="Proteomes" id="UP000231926">
    <property type="component" value="Unassembled WGS sequence"/>
</dbReference>
<name>A0A2M9YB76_9LEPT</name>
<dbReference type="PRINTS" id="PR00455">
    <property type="entry name" value="HTHTETR"/>
</dbReference>
<dbReference type="InterPro" id="IPR039536">
    <property type="entry name" value="TetR_C_Proteobacteria"/>
</dbReference>
<dbReference type="InterPro" id="IPR001647">
    <property type="entry name" value="HTH_TetR"/>
</dbReference>
<sequence>MAKKVRQIRTGRPPKEVSDGISDKILDTALELFTTQGFTATSIEQVALACGSGKHTIYRRFKSKADLFLAVMEFQKRKFFNLLVRIQCKKENPLETLKESCRRLLELIVSDEIVDFYRITISEAEHVPEIASNLQCEESPAFLKVLDLVIFAQSSKDLNEIDPKFLTAQLLQVMTGYPLNEVLLGSKGFSSYSKRSKYFEKAWTLFIKGAGRLKKKKVRKRPI</sequence>
<dbReference type="PANTHER" id="PTHR43479:SF11">
    <property type="entry name" value="ACREF_ENVCD OPERON REPRESSOR-RELATED"/>
    <property type="match status" value="1"/>
</dbReference>
<feature type="DNA-binding region" description="H-T-H motif" evidence="2">
    <location>
        <begin position="42"/>
        <end position="61"/>
    </location>
</feature>
<evidence type="ECO:0000259" key="3">
    <source>
        <dbReference type="PROSITE" id="PS50977"/>
    </source>
</evidence>
<proteinExistence type="predicted"/>
<dbReference type="PROSITE" id="PS50977">
    <property type="entry name" value="HTH_TETR_2"/>
    <property type="match status" value="1"/>
</dbReference>
<dbReference type="SUPFAM" id="SSF46689">
    <property type="entry name" value="Homeodomain-like"/>
    <property type="match status" value="1"/>
</dbReference>
<gene>
    <name evidence="4" type="ORF">CH362_10195</name>
</gene>
<dbReference type="PANTHER" id="PTHR43479">
    <property type="entry name" value="ACREF/ENVCD OPERON REPRESSOR-RELATED"/>
    <property type="match status" value="1"/>
</dbReference>
<reference evidence="4 5" key="1">
    <citation type="submission" date="2017-07" db="EMBL/GenBank/DDBJ databases">
        <title>Leptospira spp. isolated from tropical soils.</title>
        <authorList>
            <person name="Thibeaux R."/>
            <person name="Iraola G."/>
            <person name="Ferres I."/>
            <person name="Bierque E."/>
            <person name="Girault D."/>
            <person name="Soupe-Gilbert M.-E."/>
            <person name="Picardeau M."/>
            <person name="Goarant C."/>
        </authorList>
    </citation>
    <scope>NUCLEOTIDE SEQUENCE [LARGE SCALE GENOMIC DNA]</scope>
    <source>
        <strain evidence="4 5">FH4-C-A2</strain>
    </source>
</reference>